<gene>
    <name evidence="2" type="ORF">FHS31_000097</name>
</gene>
<dbReference type="Proteomes" id="UP000727456">
    <property type="component" value="Unassembled WGS sequence"/>
</dbReference>
<protein>
    <submittedName>
        <fullName evidence="2">Uncharacterized protein</fullName>
    </submittedName>
</protein>
<keyword evidence="3" id="KW-1185">Reference proteome</keyword>
<feature type="compositionally biased region" description="Basic and acidic residues" evidence="1">
    <location>
        <begin position="41"/>
        <end position="58"/>
    </location>
</feature>
<accession>A0ABX0TPG9</accession>
<proteinExistence type="predicted"/>
<evidence type="ECO:0000313" key="2">
    <source>
        <dbReference type="EMBL" id="NIJ06515.1"/>
    </source>
</evidence>
<name>A0ABX0TPG9_9SPHN</name>
<evidence type="ECO:0000313" key="3">
    <source>
        <dbReference type="Proteomes" id="UP000727456"/>
    </source>
</evidence>
<reference evidence="2 3" key="1">
    <citation type="submission" date="2020-03" db="EMBL/GenBank/DDBJ databases">
        <title>Genomic Encyclopedia of Type Strains, Phase III (KMG-III): the genomes of soil and plant-associated and newly described type strains.</title>
        <authorList>
            <person name="Whitman W."/>
        </authorList>
    </citation>
    <scope>NUCLEOTIDE SEQUENCE [LARGE SCALE GENOMIC DNA]</scope>
    <source>
        <strain evidence="2 3">CECT 8804</strain>
    </source>
</reference>
<comment type="caution">
    <text evidence="2">The sequence shown here is derived from an EMBL/GenBank/DDBJ whole genome shotgun (WGS) entry which is preliminary data.</text>
</comment>
<sequence>MSVTLDFYVTQADSCARDAAAADLPNVRERSLRAEAAWRTMADRHDRSEKLRSAHAAEKQLSQDIAAGED</sequence>
<dbReference type="EMBL" id="JAAOZC010000001">
    <property type="protein sequence ID" value="NIJ06515.1"/>
    <property type="molecule type" value="Genomic_DNA"/>
</dbReference>
<dbReference type="RefSeq" id="WP_167070999.1">
    <property type="nucleotide sequence ID" value="NZ_JAAOZC010000001.1"/>
</dbReference>
<feature type="region of interest" description="Disordered" evidence="1">
    <location>
        <begin position="41"/>
        <end position="70"/>
    </location>
</feature>
<evidence type="ECO:0000256" key="1">
    <source>
        <dbReference type="SAM" id="MobiDB-lite"/>
    </source>
</evidence>
<organism evidence="2 3">
    <name type="scientific">Sphingomonas vulcanisoli</name>
    <dbReference type="NCBI Taxonomy" id="1658060"/>
    <lineage>
        <taxon>Bacteria</taxon>
        <taxon>Pseudomonadati</taxon>
        <taxon>Pseudomonadota</taxon>
        <taxon>Alphaproteobacteria</taxon>
        <taxon>Sphingomonadales</taxon>
        <taxon>Sphingomonadaceae</taxon>
        <taxon>Sphingomonas</taxon>
    </lineage>
</organism>